<feature type="domain" description="Methyltransferase type 11" evidence="6">
    <location>
        <begin position="67"/>
        <end position="161"/>
    </location>
</feature>
<evidence type="ECO:0000259" key="6">
    <source>
        <dbReference type="Pfam" id="PF08241"/>
    </source>
</evidence>
<proteinExistence type="inferred from homology"/>
<dbReference type="InterPro" id="IPR029063">
    <property type="entry name" value="SAM-dependent_MTases_sf"/>
</dbReference>
<keyword evidence="3 7" id="KW-0808">Transferase</keyword>
<keyword evidence="1" id="KW-0443">Lipid metabolism</keyword>
<dbReference type="GeneID" id="61211500"/>
<dbReference type="RefSeq" id="WP_051545194.1">
    <property type="nucleotide sequence ID" value="NZ_LZLM01000005.1"/>
</dbReference>
<sequence>MKAVAKYGYPIGTRLMGGDEMLFINFAYEEDPPLGIPLSESDEPDRYCIQLYHQTATQIDLGGKRVLEVSCGHGGGASYLTRTFKPASYTGLDLNSAGIAFCRKRHQIPGLDFVQGDAEDLPFDKESFDAVINVEASHHYPHLPRFFDEVARVLRPGGHLLYTDFRVSHLVDDWEAVLAEVPLRLVSKRVIDEEVKRGMKERSPRIEAVISRRLPKFLQRYARDQAGIPGGSLYDWAQAGVFSYRIYHFVKD</sequence>
<protein>
    <submittedName>
        <fullName evidence="7">SAM-dependent methyltransferase</fullName>
    </submittedName>
</protein>
<reference evidence="7 8" key="1">
    <citation type="submission" date="2016-06" db="EMBL/GenBank/DDBJ databases">
        <authorList>
            <person name="Kjaerup R.B."/>
            <person name="Dalgaard T.S."/>
            <person name="Juul-Madsen H.R."/>
        </authorList>
    </citation>
    <scope>NUCLEOTIDE SEQUENCE [LARGE SCALE GENOMIC DNA]</scope>
    <source>
        <strain evidence="7 8">1276495.2</strain>
    </source>
</reference>
<comment type="similarity">
    <text evidence="5">Belongs to the methyltransferase superfamily. Phthiotriol/phenolphthiotriol dimycocerosates methyltransferase family.</text>
</comment>
<evidence type="ECO:0000256" key="5">
    <source>
        <dbReference type="ARBA" id="ARBA00038330"/>
    </source>
</evidence>
<dbReference type="InterPro" id="IPR054877">
    <property type="entry name" value="PthPhpthDimycoMt"/>
</dbReference>
<dbReference type="NCBIfam" id="NF045823">
    <property type="entry name" value="PthPhpthDimycoMt"/>
    <property type="match status" value="1"/>
</dbReference>
<dbReference type="EMBL" id="LZLM01000005">
    <property type="protein sequence ID" value="OBJ90628.1"/>
    <property type="molecule type" value="Genomic_DNA"/>
</dbReference>
<dbReference type="AlphaFoldDB" id="A0A1A3L1Y6"/>
<evidence type="ECO:0000256" key="4">
    <source>
        <dbReference type="ARBA" id="ARBA00037600"/>
    </source>
</evidence>
<evidence type="ECO:0000313" key="8">
    <source>
        <dbReference type="Proteomes" id="UP000093925"/>
    </source>
</evidence>
<keyword evidence="2 7" id="KW-0489">Methyltransferase</keyword>
<name>A0A1A3L1Y6_MYCAS</name>
<evidence type="ECO:0000313" key="7">
    <source>
        <dbReference type="EMBL" id="OBJ90628.1"/>
    </source>
</evidence>
<keyword evidence="1" id="KW-0444">Lipid biosynthesis</keyword>
<organism evidence="7 8">
    <name type="scientific">Mycobacterium asiaticum</name>
    <dbReference type="NCBI Taxonomy" id="1790"/>
    <lineage>
        <taxon>Bacteria</taxon>
        <taxon>Bacillati</taxon>
        <taxon>Actinomycetota</taxon>
        <taxon>Actinomycetes</taxon>
        <taxon>Mycobacteriales</taxon>
        <taxon>Mycobacteriaceae</taxon>
        <taxon>Mycobacterium</taxon>
    </lineage>
</organism>
<gene>
    <name evidence="7" type="ORF">A5640_23425</name>
</gene>
<evidence type="ECO:0000256" key="1">
    <source>
        <dbReference type="ARBA" id="ARBA00022516"/>
    </source>
</evidence>
<dbReference type="PANTHER" id="PTHR44068:SF1">
    <property type="entry name" value="HYPOTHETICAL LOC100005854"/>
    <property type="match status" value="1"/>
</dbReference>
<evidence type="ECO:0000256" key="3">
    <source>
        <dbReference type="ARBA" id="ARBA00022679"/>
    </source>
</evidence>
<dbReference type="GO" id="GO:0003838">
    <property type="term" value="F:sterol 24-C-methyltransferase activity"/>
    <property type="evidence" value="ECO:0007669"/>
    <property type="project" value="TreeGrafter"/>
</dbReference>
<dbReference type="Pfam" id="PF08241">
    <property type="entry name" value="Methyltransf_11"/>
    <property type="match status" value="1"/>
</dbReference>
<dbReference type="SUPFAM" id="SSF53335">
    <property type="entry name" value="S-adenosyl-L-methionine-dependent methyltransferases"/>
    <property type="match status" value="1"/>
</dbReference>
<dbReference type="PANTHER" id="PTHR44068">
    <property type="entry name" value="ZGC:194242"/>
    <property type="match status" value="1"/>
</dbReference>
<dbReference type="GO" id="GO:0016126">
    <property type="term" value="P:sterol biosynthetic process"/>
    <property type="evidence" value="ECO:0007669"/>
    <property type="project" value="TreeGrafter"/>
</dbReference>
<evidence type="ECO:0000256" key="2">
    <source>
        <dbReference type="ARBA" id="ARBA00022603"/>
    </source>
</evidence>
<dbReference type="CDD" id="cd02440">
    <property type="entry name" value="AdoMet_MTases"/>
    <property type="match status" value="1"/>
</dbReference>
<comment type="function">
    <text evidence="4">Catalyzes the methylation of the lipid moiety of the intermediate compounds phthiotriol and glycosylated phenolphthiotriol dimycoserosates to form phthiocerol dimycocerosates (DIM A) and glycosylated phenolphthiocerol dimycocerosates (PGL).</text>
</comment>
<accession>A0A1A3L1Y6</accession>
<dbReference type="InterPro" id="IPR050447">
    <property type="entry name" value="Erg6_SMT_methyltransf"/>
</dbReference>
<dbReference type="InterPro" id="IPR013216">
    <property type="entry name" value="Methyltransf_11"/>
</dbReference>
<dbReference type="Proteomes" id="UP000093925">
    <property type="component" value="Unassembled WGS sequence"/>
</dbReference>
<comment type="caution">
    <text evidence="7">The sequence shown here is derived from an EMBL/GenBank/DDBJ whole genome shotgun (WGS) entry which is preliminary data.</text>
</comment>
<dbReference type="Gene3D" id="3.40.50.150">
    <property type="entry name" value="Vaccinia Virus protein VP39"/>
    <property type="match status" value="1"/>
</dbReference>
<dbReference type="GO" id="GO:0032259">
    <property type="term" value="P:methylation"/>
    <property type="evidence" value="ECO:0007669"/>
    <property type="project" value="UniProtKB-KW"/>
</dbReference>